<dbReference type="NCBIfam" id="TIGR00857">
    <property type="entry name" value="pyrC_multi"/>
    <property type="match status" value="1"/>
</dbReference>
<feature type="domain" description="Amidohydrolase-related" evidence="1">
    <location>
        <begin position="51"/>
        <end position="430"/>
    </location>
</feature>
<evidence type="ECO:0000259" key="1">
    <source>
        <dbReference type="Pfam" id="PF01979"/>
    </source>
</evidence>
<sequence>MTFEKVIRGKLILENEMVMGEVGIYNGKIEEISRETGSLKYEELLDFGEQYVFPGFIDAHVHCFSNPNEGFLSTSRAAAAGGITTFVDMPYDVPDPITNTERFMEKAKRVEKDSLVDAGFWATITKTGGTDQIKPLADAGAIAFKLSTIEADPYRFPRIPDFEILKAMKLVKETGLSIGFHAENEEIIANLIKEYTEGNKIYPRAHMETRPPISETSAVLKLLEFAYWTEVKLHIVHVSHPRTIELIEMFKKQGVNVTSETCYPYLLLNVNALDQFGPKAKNNPPLRTEEDVKGLWDHLLHEKIDLITSDHVAWGQEHKKISENHIFKSSAGLSGLEIMVPLLFDHMVVKEGISPLKLAKFLSQYPAEVFQIPNKGKIAIGNDADFTVIDPAASWVIDEAKLRTNAKLTPFHGTQVQGKIAQTIVRGTTVYDGEHIKVEPGYGKLVRGAAYKRG</sequence>
<dbReference type="Proteomes" id="UP000219546">
    <property type="component" value="Unassembled WGS sequence"/>
</dbReference>
<dbReference type="RefSeq" id="WP_097160058.1">
    <property type="nucleotide sequence ID" value="NZ_JBEPMQ010000011.1"/>
</dbReference>
<dbReference type="GO" id="GO:0006145">
    <property type="term" value="P:purine nucleobase catabolic process"/>
    <property type="evidence" value="ECO:0007669"/>
    <property type="project" value="TreeGrafter"/>
</dbReference>
<accession>A0A285D4D2</accession>
<dbReference type="SUPFAM" id="SSF51556">
    <property type="entry name" value="Metallo-dependent hydrolases"/>
    <property type="match status" value="1"/>
</dbReference>
<dbReference type="InterPro" id="IPR011059">
    <property type="entry name" value="Metal-dep_hydrolase_composite"/>
</dbReference>
<dbReference type="InterPro" id="IPR050138">
    <property type="entry name" value="DHOase/Allantoinase_Hydrolase"/>
</dbReference>
<organism evidence="2 3">
    <name type="scientific">Bacillus oleivorans</name>
    <dbReference type="NCBI Taxonomy" id="1448271"/>
    <lineage>
        <taxon>Bacteria</taxon>
        <taxon>Bacillati</taxon>
        <taxon>Bacillota</taxon>
        <taxon>Bacilli</taxon>
        <taxon>Bacillales</taxon>
        <taxon>Bacillaceae</taxon>
        <taxon>Bacillus</taxon>
    </lineage>
</organism>
<dbReference type="InterPro" id="IPR006680">
    <property type="entry name" value="Amidohydro-rel"/>
</dbReference>
<dbReference type="Pfam" id="PF01979">
    <property type="entry name" value="Amidohydro_1"/>
    <property type="match status" value="1"/>
</dbReference>
<gene>
    <name evidence="2" type="ORF">SAMN05877753_1102</name>
</gene>
<dbReference type="GO" id="GO:0005737">
    <property type="term" value="C:cytoplasm"/>
    <property type="evidence" value="ECO:0007669"/>
    <property type="project" value="TreeGrafter"/>
</dbReference>
<protein>
    <submittedName>
        <fullName evidence="2">Allantoinase</fullName>
    </submittedName>
</protein>
<dbReference type="GO" id="GO:0004038">
    <property type="term" value="F:allantoinase activity"/>
    <property type="evidence" value="ECO:0007669"/>
    <property type="project" value="TreeGrafter"/>
</dbReference>
<dbReference type="PANTHER" id="PTHR43668:SF2">
    <property type="entry name" value="ALLANTOINASE"/>
    <property type="match status" value="1"/>
</dbReference>
<evidence type="ECO:0000313" key="3">
    <source>
        <dbReference type="Proteomes" id="UP000219546"/>
    </source>
</evidence>
<proteinExistence type="predicted"/>
<dbReference type="EMBL" id="OAOP01000010">
    <property type="protein sequence ID" value="SNX74681.1"/>
    <property type="molecule type" value="Genomic_DNA"/>
</dbReference>
<dbReference type="OrthoDB" id="9765462at2"/>
<name>A0A285D4D2_9BACI</name>
<dbReference type="InterPro" id="IPR032466">
    <property type="entry name" value="Metal_Hydrolase"/>
</dbReference>
<dbReference type="Gene3D" id="3.20.20.140">
    <property type="entry name" value="Metal-dependent hydrolases"/>
    <property type="match status" value="1"/>
</dbReference>
<keyword evidence="3" id="KW-1185">Reference proteome</keyword>
<reference evidence="2 3" key="1">
    <citation type="submission" date="2017-08" db="EMBL/GenBank/DDBJ databases">
        <authorList>
            <person name="de Groot N.N."/>
        </authorList>
    </citation>
    <scope>NUCLEOTIDE SEQUENCE [LARGE SCALE GENOMIC DNA]</scope>
    <source>
        <strain evidence="2 3">JC228</strain>
    </source>
</reference>
<evidence type="ECO:0000313" key="2">
    <source>
        <dbReference type="EMBL" id="SNX74681.1"/>
    </source>
</evidence>
<dbReference type="PANTHER" id="PTHR43668">
    <property type="entry name" value="ALLANTOINASE"/>
    <property type="match status" value="1"/>
</dbReference>
<dbReference type="SUPFAM" id="SSF51338">
    <property type="entry name" value="Composite domain of metallo-dependent hydrolases"/>
    <property type="match status" value="1"/>
</dbReference>
<dbReference type="AlphaFoldDB" id="A0A285D4D2"/>
<dbReference type="Gene3D" id="2.30.40.10">
    <property type="entry name" value="Urease, subunit C, domain 1"/>
    <property type="match status" value="1"/>
</dbReference>